<keyword evidence="3" id="KW-0862">Zinc</keyword>
<feature type="region of interest" description="Disordered" evidence="5">
    <location>
        <begin position="173"/>
        <end position="199"/>
    </location>
</feature>
<evidence type="ECO:0000256" key="2">
    <source>
        <dbReference type="ARBA" id="ARBA00022771"/>
    </source>
</evidence>
<dbReference type="AlphaFoldDB" id="A0A8K9XJM4"/>
<name>A0A8K9XJM4_ONCMY</name>
<dbReference type="PROSITE" id="PS50089">
    <property type="entry name" value="ZF_RING_2"/>
    <property type="match status" value="1"/>
</dbReference>
<feature type="compositionally biased region" description="Basic and acidic residues" evidence="5">
    <location>
        <begin position="114"/>
        <end position="142"/>
    </location>
</feature>
<keyword evidence="1" id="KW-0479">Metal-binding</keyword>
<protein>
    <recommendedName>
        <fullName evidence="6">RING-type domain-containing protein</fullName>
    </recommendedName>
</protein>
<dbReference type="InterPro" id="IPR018957">
    <property type="entry name" value="Znf_C3HC4_RING-type"/>
</dbReference>
<dbReference type="Proteomes" id="UP000694395">
    <property type="component" value="Chromosome 6"/>
</dbReference>
<evidence type="ECO:0000259" key="6">
    <source>
        <dbReference type="PROSITE" id="PS50089"/>
    </source>
</evidence>
<evidence type="ECO:0000256" key="1">
    <source>
        <dbReference type="ARBA" id="ARBA00022723"/>
    </source>
</evidence>
<dbReference type="InterPro" id="IPR001841">
    <property type="entry name" value="Znf_RING"/>
</dbReference>
<dbReference type="InterPro" id="IPR017907">
    <property type="entry name" value="Znf_RING_CS"/>
</dbReference>
<dbReference type="Ensembl" id="ENSOMYT00000163860.1">
    <property type="protein sequence ID" value="ENSOMYP00000133525.1"/>
    <property type="gene ID" value="ENSOMYG00000055805.1"/>
</dbReference>
<feature type="compositionally biased region" description="Polar residues" evidence="5">
    <location>
        <begin position="174"/>
        <end position="184"/>
    </location>
</feature>
<reference evidence="7" key="1">
    <citation type="submission" date="2020-07" db="EMBL/GenBank/DDBJ databases">
        <title>A long reads based de novo assembly of the rainbow trout Arlee double haploid line genome.</title>
        <authorList>
            <person name="Gao G."/>
            <person name="Palti Y."/>
        </authorList>
    </citation>
    <scope>NUCLEOTIDE SEQUENCE [LARGE SCALE GENOMIC DNA]</scope>
</reference>
<evidence type="ECO:0000256" key="3">
    <source>
        <dbReference type="ARBA" id="ARBA00022833"/>
    </source>
</evidence>
<feature type="domain" description="RING-type" evidence="6">
    <location>
        <begin position="23"/>
        <end position="61"/>
    </location>
</feature>
<reference evidence="7" key="2">
    <citation type="submission" date="2025-08" db="UniProtKB">
        <authorList>
            <consortium name="Ensembl"/>
        </authorList>
    </citation>
    <scope>IDENTIFICATION</scope>
</reference>
<evidence type="ECO:0000256" key="4">
    <source>
        <dbReference type="PROSITE-ProRule" id="PRU00175"/>
    </source>
</evidence>
<dbReference type="GO" id="GO:0008270">
    <property type="term" value="F:zinc ion binding"/>
    <property type="evidence" value="ECO:0007669"/>
    <property type="project" value="UniProtKB-KW"/>
</dbReference>
<sequence>NVNSQEVTPGYWPSRQSSSFHCLCSFTFREPVSLDCHHSFCSSCLDKYWDQTKNKNCLVCKRKSSKDAAIHFSLKELVDKYVKQRAVGHKSTERQIRGELEKLHQFLREEEEARLTARREEEKEKGKMITREKEHSGPDHLSYRNHPCCETEPAETECVISQELQTHPDKLQSPVHTARSTAGLRSTGRCGKTPGKSAVHSLEEDTKDCQVHSCDSGLQYC</sequence>
<dbReference type="GeneTree" id="ENSGT00940000177176"/>
<dbReference type="PROSITE" id="PS00518">
    <property type="entry name" value="ZF_RING_1"/>
    <property type="match status" value="1"/>
</dbReference>
<dbReference type="InterPro" id="IPR013083">
    <property type="entry name" value="Znf_RING/FYVE/PHD"/>
</dbReference>
<keyword evidence="2 4" id="KW-0863">Zinc-finger</keyword>
<organism evidence="7 8">
    <name type="scientific">Oncorhynchus mykiss</name>
    <name type="common">Rainbow trout</name>
    <name type="synonym">Salmo gairdneri</name>
    <dbReference type="NCBI Taxonomy" id="8022"/>
    <lineage>
        <taxon>Eukaryota</taxon>
        <taxon>Metazoa</taxon>
        <taxon>Chordata</taxon>
        <taxon>Craniata</taxon>
        <taxon>Vertebrata</taxon>
        <taxon>Euteleostomi</taxon>
        <taxon>Actinopterygii</taxon>
        <taxon>Neopterygii</taxon>
        <taxon>Teleostei</taxon>
        <taxon>Protacanthopterygii</taxon>
        <taxon>Salmoniformes</taxon>
        <taxon>Salmonidae</taxon>
        <taxon>Salmoninae</taxon>
        <taxon>Oncorhynchus</taxon>
    </lineage>
</organism>
<dbReference type="SUPFAM" id="SSF57850">
    <property type="entry name" value="RING/U-box"/>
    <property type="match status" value="1"/>
</dbReference>
<proteinExistence type="predicted"/>
<evidence type="ECO:0000256" key="5">
    <source>
        <dbReference type="SAM" id="MobiDB-lite"/>
    </source>
</evidence>
<reference evidence="7" key="3">
    <citation type="submission" date="2025-09" db="UniProtKB">
        <authorList>
            <consortium name="Ensembl"/>
        </authorList>
    </citation>
    <scope>IDENTIFICATION</scope>
</reference>
<evidence type="ECO:0000313" key="7">
    <source>
        <dbReference type="Ensembl" id="ENSOMYP00000133525.1"/>
    </source>
</evidence>
<dbReference type="Gene3D" id="3.30.40.10">
    <property type="entry name" value="Zinc/RING finger domain, C3HC4 (zinc finger)"/>
    <property type="match status" value="1"/>
</dbReference>
<dbReference type="Pfam" id="PF00097">
    <property type="entry name" value="zf-C3HC4"/>
    <property type="match status" value="1"/>
</dbReference>
<evidence type="ECO:0000313" key="8">
    <source>
        <dbReference type="Proteomes" id="UP000694395"/>
    </source>
</evidence>
<feature type="region of interest" description="Disordered" evidence="5">
    <location>
        <begin position="114"/>
        <end position="145"/>
    </location>
</feature>
<accession>A0A8K9XJM4</accession>
<keyword evidence="8" id="KW-1185">Reference proteome</keyword>